<evidence type="ECO:0000313" key="2">
    <source>
        <dbReference type="Proteomes" id="UP000217696"/>
    </source>
</evidence>
<dbReference type="Proteomes" id="UP000217696">
    <property type="component" value="Chromosome"/>
</dbReference>
<dbReference type="InterPro" id="IPR001387">
    <property type="entry name" value="Cro/C1-type_HTH"/>
</dbReference>
<gene>
    <name evidence="1" type="ORF">CB4_02390</name>
</gene>
<proteinExistence type="predicted"/>
<keyword evidence="2" id="KW-1185">Reference proteome</keyword>
<name>A0A0U4WHQ9_9BACL</name>
<dbReference type="GO" id="GO:0003677">
    <property type="term" value="F:DNA binding"/>
    <property type="evidence" value="ECO:0007669"/>
    <property type="project" value="InterPro"/>
</dbReference>
<dbReference type="SUPFAM" id="SSF47413">
    <property type="entry name" value="lambda repressor-like DNA-binding domains"/>
    <property type="match status" value="1"/>
</dbReference>
<sequence length="75" mass="8775">MARKIKSRLHILMGMRKIKSINELSRLTGISNPTLTRFYNDKNDRIDYKTIITLCDFFNVPLSELLVLEEDDSDN</sequence>
<accession>A0A0U4WHQ9</accession>
<dbReference type="AlphaFoldDB" id="A0A0U4WHQ9"/>
<dbReference type="Pfam" id="PF13443">
    <property type="entry name" value="HTH_26"/>
    <property type="match status" value="1"/>
</dbReference>
<dbReference type="Gene3D" id="1.10.260.40">
    <property type="entry name" value="lambda repressor-like DNA-binding domains"/>
    <property type="match status" value="1"/>
</dbReference>
<evidence type="ECO:0000313" key="1">
    <source>
        <dbReference type="EMBL" id="BAU28216.1"/>
    </source>
</evidence>
<dbReference type="InterPro" id="IPR010982">
    <property type="entry name" value="Lambda_DNA-bd_dom_sf"/>
</dbReference>
<dbReference type="PROSITE" id="PS50943">
    <property type="entry name" value="HTH_CROC1"/>
    <property type="match status" value="1"/>
</dbReference>
<dbReference type="RefSeq" id="WP_197703118.1">
    <property type="nucleotide sequence ID" value="NZ_AP017312.1"/>
</dbReference>
<dbReference type="KEGG" id="asoc:CB4_02390"/>
<dbReference type="SMART" id="SM00530">
    <property type="entry name" value="HTH_XRE"/>
    <property type="match status" value="1"/>
</dbReference>
<organism evidence="1 2">
    <name type="scientific">Aneurinibacillus soli</name>
    <dbReference type="NCBI Taxonomy" id="1500254"/>
    <lineage>
        <taxon>Bacteria</taxon>
        <taxon>Bacillati</taxon>
        <taxon>Bacillota</taxon>
        <taxon>Bacilli</taxon>
        <taxon>Bacillales</taxon>
        <taxon>Paenibacillaceae</taxon>
        <taxon>Aneurinibacillus group</taxon>
        <taxon>Aneurinibacillus</taxon>
    </lineage>
</organism>
<dbReference type="EMBL" id="AP017312">
    <property type="protein sequence ID" value="BAU28216.1"/>
    <property type="molecule type" value="Genomic_DNA"/>
</dbReference>
<protein>
    <submittedName>
        <fullName evidence="1">Helix-turn-helix domain protein</fullName>
    </submittedName>
</protein>
<reference evidence="1 2" key="1">
    <citation type="submission" date="2015-12" db="EMBL/GenBank/DDBJ databases">
        <title>Genome sequence of Aneurinibacillus soli.</title>
        <authorList>
            <person name="Lee J.S."/>
            <person name="Lee K.C."/>
            <person name="Kim K.K."/>
            <person name="Lee B.W."/>
        </authorList>
    </citation>
    <scope>NUCLEOTIDE SEQUENCE [LARGE SCALE GENOMIC DNA]</scope>
    <source>
        <strain evidence="1 2">CB4</strain>
    </source>
</reference>